<keyword evidence="3" id="KW-0804">Transcription</keyword>
<proteinExistence type="predicted"/>
<sequence length="202" mass="23165">MNNSGKEHILEAARRVIARMGVKDASMQAIAEEAGMTKGGLYYHYKGKDYILFELADRFLRETAAPVKRSLFTGEEDREKLLEVLLQGIKKRLNNPEHNLLQFYLTHEAVLGKNEELYELVVNKFRRWIATAENAIDQMYGQPGIEVKRALAASMIAMIDGQAIQLILSEELVDKEDFFACWEAFFRCGLPAMLEYLKEKNK</sequence>
<dbReference type="InterPro" id="IPR009057">
    <property type="entry name" value="Homeodomain-like_sf"/>
</dbReference>
<evidence type="ECO:0000256" key="1">
    <source>
        <dbReference type="ARBA" id="ARBA00023015"/>
    </source>
</evidence>
<dbReference type="PANTHER" id="PTHR30055:SF234">
    <property type="entry name" value="HTH-TYPE TRANSCRIPTIONAL REGULATOR BETI"/>
    <property type="match status" value="1"/>
</dbReference>
<feature type="DNA-binding region" description="H-T-H motif" evidence="4">
    <location>
        <begin position="26"/>
        <end position="45"/>
    </location>
</feature>
<gene>
    <name evidence="6" type="ORF">SAMN02745221_00717</name>
</gene>
<keyword evidence="1" id="KW-0805">Transcription regulation</keyword>
<dbReference type="AlphaFoldDB" id="A0A1M5LQF2"/>
<reference evidence="7" key="1">
    <citation type="submission" date="2016-11" db="EMBL/GenBank/DDBJ databases">
        <authorList>
            <person name="Varghese N."/>
            <person name="Submissions S."/>
        </authorList>
    </citation>
    <scope>NUCLEOTIDE SEQUENCE [LARGE SCALE GENOMIC DNA]</scope>
    <source>
        <strain evidence="7">DSM 11003</strain>
    </source>
</reference>
<dbReference type="STRING" id="1123382.SAMN02745221_00717"/>
<dbReference type="Gene3D" id="1.10.357.10">
    <property type="entry name" value="Tetracycline Repressor, domain 2"/>
    <property type="match status" value="1"/>
</dbReference>
<evidence type="ECO:0000313" key="6">
    <source>
        <dbReference type="EMBL" id="SHG66573.1"/>
    </source>
</evidence>
<evidence type="ECO:0000313" key="7">
    <source>
        <dbReference type="Proteomes" id="UP000242329"/>
    </source>
</evidence>
<dbReference type="InterPro" id="IPR001647">
    <property type="entry name" value="HTH_TetR"/>
</dbReference>
<dbReference type="OrthoDB" id="9808476at2"/>
<evidence type="ECO:0000256" key="3">
    <source>
        <dbReference type="ARBA" id="ARBA00023163"/>
    </source>
</evidence>
<dbReference type="GO" id="GO:0003700">
    <property type="term" value="F:DNA-binding transcription factor activity"/>
    <property type="evidence" value="ECO:0007669"/>
    <property type="project" value="TreeGrafter"/>
</dbReference>
<dbReference type="InterPro" id="IPR036271">
    <property type="entry name" value="Tet_transcr_reg_TetR-rel_C_sf"/>
</dbReference>
<organism evidence="6 7">
    <name type="scientific">Thermosyntropha lipolytica DSM 11003</name>
    <dbReference type="NCBI Taxonomy" id="1123382"/>
    <lineage>
        <taxon>Bacteria</taxon>
        <taxon>Bacillati</taxon>
        <taxon>Bacillota</taxon>
        <taxon>Clostridia</taxon>
        <taxon>Eubacteriales</taxon>
        <taxon>Syntrophomonadaceae</taxon>
        <taxon>Thermosyntropha</taxon>
    </lineage>
</organism>
<dbReference type="RefSeq" id="WP_073090133.1">
    <property type="nucleotide sequence ID" value="NZ_FQWY01000008.1"/>
</dbReference>
<evidence type="ECO:0000256" key="2">
    <source>
        <dbReference type="ARBA" id="ARBA00023125"/>
    </source>
</evidence>
<feature type="domain" description="HTH tetR-type" evidence="5">
    <location>
        <begin position="3"/>
        <end position="63"/>
    </location>
</feature>
<keyword evidence="7" id="KW-1185">Reference proteome</keyword>
<name>A0A1M5LQF2_9FIRM</name>
<dbReference type="EMBL" id="FQWY01000008">
    <property type="protein sequence ID" value="SHG66573.1"/>
    <property type="molecule type" value="Genomic_DNA"/>
</dbReference>
<dbReference type="SUPFAM" id="SSF48498">
    <property type="entry name" value="Tetracyclin repressor-like, C-terminal domain"/>
    <property type="match status" value="1"/>
</dbReference>
<dbReference type="SUPFAM" id="SSF46689">
    <property type="entry name" value="Homeodomain-like"/>
    <property type="match status" value="1"/>
</dbReference>
<evidence type="ECO:0000256" key="4">
    <source>
        <dbReference type="PROSITE-ProRule" id="PRU00335"/>
    </source>
</evidence>
<keyword evidence="2 4" id="KW-0238">DNA-binding</keyword>
<accession>A0A1M5LQF2</accession>
<dbReference type="PROSITE" id="PS50977">
    <property type="entry name" value="HTH_TETR_2"/>
    <property type="match status" value="1"/>
</dbReference>
<protein>
    <submittedName>
        <fullName evidence="6">Transcriptional regulator, TetR family</fullName>
    </submittedName>
</protein>
<dbReference type="GO" id="GO:0000976">
    <property type="term" value="F:transcription cis-regulatory region binding"/>
    <property type="evidence" value="ECO:0007669"/>
    <property type="project" value="TreeGrafter"/>
</dbReference>
<dbReference type="Pfam" id="PF00440">
    <property type="entry name" value="TetR_N"/>
    <property type="match status" value="1"/>
</dbReference>
<dbReference type="Proteomes" id="UP000242329">
    <property type="component" value="Unassembled WGS sequence"/>
</dbReference>
<evidence type="ECO:0000259" key="5">
    <source>
        <dbReference type="PROSITE" id="PS50977"/>
    </source>
</evidence>
<dbReference type="PANTHER" id="PTHR30055">
    <property type="entry name" value="HTH-TYPE TRANSCRIPTIONAL REGULATOR RUTR"/>
    <property type="match status" value="1"/>
</dbReference>
<dbReference type="InterPro" id="IPR050109">
    <property type="entry name" value="HTH-type_TetR-like_transc_reg"/>
</dbReference>
<dbReference type="PRINTS" id="PR00455">
    <property type="entry name" value="HTHTETR"/>
</dbReference>